<name>A0A7V2SJB3_9BACT</name>
<gene>
    <name evidence="3" type="ORF">ENJ74_01560</name>
</gene>
<dbReference type="GO" id="GO:0005524">
    <property type="term" value="F:ATP binding"/>
    <property type="evidence" value="ECO:0007669"/>
    <property type="project" value="UniProtKB-KW"/>
</dbReference>
<dbReference type="Gene3D" id="3.40.50.300">
    <property type="entry name" value="P-loop containing nucleotide triphosphate hydrolases"/>
    <property type="match status" value="1"/>
</dbReference>
<evidence type="ECO:0000313" key="3">
    <source>
        <dbReference type="EMBL" id="HFC03535.1"/>
    </source>
</evidence>
<protein>
    <submittedName>
        <fullName evidence="3">ATP-binding cassette domain-containing protein</fullName>
    </submittedName>
</protein>
<dbReference type="EMBL" id="DRNO01000105">
    <property type="protein sequence ID" value="HFC03535.1"/>
    <property type="molecule type" value="Genomic_DNA"/>
</dbReference>
<feature type="domain" description="ABC transporter" evidence="2">
    <location>
        <begin position="18"/>
        <end position="106"/>
    </location>
</feature>
<evidence type="ECO:0000256" key="1">
    <source>
        <dbReference type="ARBA" id="ARBA00022448"/>
    </source>
</evidence>
<dbReference type="InterPro" id="IPR003439">
    <property type="entry name" value="ABC_transporter-like_ATP-bd"/>
</dbReference>
<dbReference type="AlphaFoldDB" id="A0A7V2SJB3"/>
<sequence length="115" mass="12462">MMVLDGLEAKAGDFRLGPIDLKLPSGASHALLGPSGAGKSTLLKLLLGLEPPSAGEIRFRGEEISRTPVEARGFGYLPQHLALFPHLDVEANLRYGLRARGLHGEAYEKHLQRLI</sequence>
<proteinExistence type="predicted"/>
<dbReference type="GO" id="GO:0016887">
    <property type="term" value="F:ATP hydrolysis activity"/>
    <property type="evidence" value="ECO:0007669"/>
    <property type="project" value="InterPro"/>
</dbReference>
<dbReference type="SUPFAM" id="SSF52540">
    <property type="entry name" value="P-loop containing nucleoside triphosphate hydrolases"/>
    <property type="match status" value="1"/>
</dbReference>
<feature type="non-terminal residue" evidence="3">
    <location>
        <position position="115"/>
    </location>
</feature>
<keyword evidence="3" id="KW-0067">ATP-binding</keyword>
<organism evidence="3">
    <name type="scientific">Nitratifractor salsuginis</name>
    <dbReference type="NCBI Taxonomy" id="269261"/>
    <lineage>
        <taxon>Bacteria</taxon>
        <taxon>Pseudomonadati</taxon>
        <taxon>Campylobacterota</taxon>
        <taxon>Epsilonproteobacteria</taxon>
        <taxon>Campylobacterales</taxon>
        <taxon>Sulfurovaceae</taxon>
        <taxon>Nitratifractor</taxon>
    </lineage>
</organism>
<dbReference type="Pfam" id="PF00005">
    <property type="entry name" value="ABC_tran"/>
    <property type="match status" value="1"/>
</dbReference>
<dbReference type="PANTHER" id="PTHR42781">
    <property type="entry name" value="SPERMIDINE/PUTRESCINE IMPORT ATP-BINDING PROTEIN POTA"/>
    <property type="match status" value="1"/>
</dbReference>
<keyword evidence="3" id="KW-0547">Nucleotide-binding</keyword>
<reference evidence="3" key="1">
    <citation type="journal article" date="2020" name="mSystems">
        <title>Genome- and Community-Level Interaction Insights into Carbon Utilization and Element Cycling Functions of Hydrothermarchaeota in Hydrothermal Sediment.</title>
        <authorList>
            <person name="Zhou Z."/>
            <person name="Liu Y."/>
            <person name="Xu W."/>
            <person name="Pan J."/>
            <person name="Luo Z.H."/>
            <person name="Li M."/>
        </authorList>
    </citation>
    <scope>NUCLEOTIDE SEQUENCE [LARGE SCALE GENOMIC DNA]</scope>
    <source>
        <strain evidence="3">HyVt-513</strain>
    </source>
</reference>
<keyword evidence="1" id="KW-0813">Transport</keyword>
<dbReference type="Proteomes" id="UP000885722">
    <property type="component" value="Unassembled WGS sequence"/>
</dbReference>
<accession>A0A7V2SJB3</accession>
<comment type="caution">
    <text evidence="3">The sequence shown here is derived from an EMBL/GenBank/DDBJ whole genome shotgun (WGS) entry which is preliminary data.</text>
</comment>
<dbReference type="PANTHER" id="PTHR42781:SF4">
    <property type="entry name" value="SPERMIDINE_PUTRESCINE IMPORT ATP-BINDING PROTEIN POTA"/>
    <property type="match status" value="1"/>
</dbReference>
<dbReference type="InterPro" id="IPR027417">
    <property type="entry name" value="P-loop_NTPase"/>
</dbReference>
<evidence type="ECO:0000259" key="2">
    <source>
        <dbReference type="Pfam" id="PF00005"/>
    </source>
</evidence>
<dbReference type="InterPro" id="IPR050093">
    <property type="entry name" value="ABC_SmlMolc_Importer"/>
</dbReference>